<dbReference type="AlphaFoldDB" id="A0A2P2MSA4"/>
<proteinExistence type="predicted"/>
<name>A0A2P2MSA4_RHIMU</name>
<sequence>MSMNPYFGTYFFFIDSTFPRQQNTQSEHYLKDSTSGIF</sequence>
<organism evidence="1">
    <name type="scientific">Rhizophora mucronata</name>
    <name type="common">Asiatic mangrove</name>
    <dbReference type="NCBI Taxonomy" id="61149"/>
    <lineage>
        <taxon>Eukaryota</taxon>
        <taxon>Viridiplantae</taxon>
        <taxon>Streptophyta</taxon>
        <taxon>Embryophyta</taxon>
        <taxon>Tracheophyta</taxon>
        <taxon>Spermatophyta</taxon>
        <taxon>Magnoliopsida</taxon>
        <taxon>eudicotyledons</taxon>
        <taxon>Gunneridae</taxon>
        <taxon>Pentapetalae</taxon>
        <taxon>rosids</taxon>
        <taxon>fabids</taxon>
        <taxon>Malpighiales</taxon>
        <taxon>Rhizophoraceae</taxon>
        <taxon>Rhizophora</taxon>
    </lineage>
</organism>
<evidence type="ECO:0000313" key="1">
    <source>
        <dbReference type="EMBL" id="MBX33096.1"/>
    </source>
</evidence>
<dbReference type="EMBL" id="GGEC01052612">
    <property type="protein sequence ID" value="MBX33096.1"/>
    <property type="molecule type" value="Transcribed_RNA"/>
</dbReference>
<accession>A0A2P2MSA4</accession>
<protein>
    <submittedName>
        <fullName evidence="1">Uncharacterized protein</fullName>
    </submittedName>
</protein>
<reference evidence="1" key="1">
    <citation type="submission" date="2018-02" db="EMBL/GenBank/DDBJ databases">
        <title>Rhizophora mucronata_Transcriptome.</title>
        <authorList>
            <person name="Meera S.P."/>
            <person name="Sreeshan A."/>
            <person name="Augustine A."/>
        </authorList>
    </citation>
    <scope>NUCLEOTIDE SEQUENCE</scope>
    <source>
        <tissue evidence="1">Leaf</tissue>
    </source>
</reference>